<dbReference type="PROSITE" id="PS51186">
    <property type="entry name" value="GNAT"/>
    <property type="match status" value="1"/>
</dbReference>
<dbReference type="Pfam" id="PF00583">
    <property type="entry name" value="Acetyltransf_1"/>
    <property type="match status" value="1"/>
</dbReference>
<dbReference type="Gene3D" id="3.40.630.30">
    <property type="match status" value="1"/>
</dbReference>
<dbReference type="PANTHER" id="PTHR43877:SF2">
    <property type="entry name" value="AMINOALKYLPHOSPHONATE N-ACETYLTRANSFERASE-RELATED"/>
    <property type="match status" value="1"/>
</dbReference>
<dbReference type="InterPro" id="IPR000182">
    <property type="entry name" value="GNAT_dom"/>
</dbReference>
<gene>
    <name evidence="4" type="ORF">LMG23992_04952</name>
</gene>
<dbReference type="EMBL" id="CAJZAI010000019">
    <property type="protein sequence ID" value="CAG9183295.1"/>
    <property type="molecule type" value="Genomic_DNA"/>
</dbReference>
<keyword evidence="5" id="KW-1185">Reference proteome</keyword>
<evidence type="ECO:0000256" key="1">
    <source>
        <dbReference type="ARBA" id="ARBA00022679"/>
    </source>
</evidence>
<dbReference type="PANTHER" id="PTHR43877">
    <property type="entry name" value="AMINOALKYLPHOSPHONATE N-ACETYLTRANSFERASE-RELATED-RELATED"/>
    <property type="match status" value="1"/>
</dbReference>
<protein>
    <recommendedName>
        <fullName evidence="3">N-acetyltransferase domain-containing protein</fullName>
    </recommendedName>
</protein>
<organism evidence="4 5">
    <name type="scientific">Cupriavidus laharis</name>
    <dbReference type="NCBI Taxonomy" id="151654"/>
    <lineage>
        <taxon>Bacteria</taxon>
        <taxon>Pseudomonadati</taxon>
        <taxon>Pseudomonadota</taxon>
        <taxon>Betaproteobacteria</taxon>
        <taxon>Burkholderiales</taxon>
        <taxon>Burkholderiaceae</taxon>
        <taxon>Cupriavidus</taxon>
    </lineage>
</organism>
<feature type="domain" description="N-acetyltransferase" evidence="3">
    <location>
        <begin position="5"/>
        <end position="145"/>
    </location>
</feature>
<accession>A0ABM8XSK1</accession>
<evidence type="ECO:0000259" key="3">
    <source>
        <dbReference type="PROSITE" id="PS51186"/>
    </source>
</evidence>
<comment type="caution">
    <text evidence="4">The sequence shown here is derived from an EMBL/GenBank/DDBJ whole genome shotgun (WGS) entry which is preliminary data.</text>
</comment>
<dbReference type="CDD" id="cd04301">
    <property type="entry name" value="NAT_SF"/>
    <property type="match status" value="1"/>
</dbReference>
<dbReference type="Proteomes" id="UP000727654">
    <property type="component" value="Unassembled WGS sequence"/>
</dbReference>
<proteinExistence type="predicted"/>
<dbReference type="InterPro" id="IPR016181">
    <property type="entry name" value="Acyl_CoA_acyltransferase"/>
</dbReference>
<dbReference type="InterPro" id="IPR050832">
    <property type="entry name" value="Bact_Acetyltransf"/>
</dbReference>
<evidence type="ECO:0000313" key="4">
    <source>
        <dbReference type="EMBL" id="CAG9183295.1"/>
    </source>
</evidence>
<keyword evidence="1" id="KW-0808">Transferase</keyword>
<dbReference type="RefSeq" id="WP_224082401.1">
    <property type="nucleotide sequence ID" value="NZ_CAJZAI010000019.1"/>
</dbReference>
<reference evidence="4 5" key="1">
    <citation type="submission" date="2021-08" db="EMBL/GenBank/DDBJ databases">
        <authorList>
            <person name="Peeters C."/>
        </authorList>
    </citation>
    <scope>NUCLEOTIDE SEQUENCE [LARGE SCALE GENOMIC DNA]</scope>
    <source>
        <strain evidence="4 5">LMG 23992</strain>
    </source>
</reference>
<evidence type="ECO:0000313" key="5">
    <source>
        <dbReference type="Proteomes" id="UP000727654"/>
    </source>
</evidence>
<keyword evidence="2" id="KW-0012">Acyltransferase</keyword>
<sequence>MTNNLTLRHAETEADILACFPVMRQLRAKLQTPEDFLATVTLQGGQGYRLLALWDDGKPVALAGYRRLDNLIHGRFLYVDDLITTAEGRGQGHGELLLRALRERGRTEGCQRLVLDTGLANALAQRFYFRSGLLATGLHFCMALQ</sequence>
<dbReference type="SUPFAM" id="SSF55729">
    <property type="entry name" value="Acyl-CoA N-acyltransferases (Nat)"/>
    <property type="match status" value="1"/>
</dbReference>
<name>A0ABM8XSK1_9BURK</name>
<evidence type="ECO:0000256" key="2">
    <source>
        <dbReference type="ARBA" id="ARBA00023315"/>
    </source>
</evidence>